<name>A0A0K0Y5E1_9RHOB</name>
<dbReference type="RefSeq" id="WP_049834482.1">
    <property type="nucleotide sequence ID" value="NZ_CP012160.1"/>
</dbReference>
<keyword evidence="3 4" id="KW-0560">Oxidoreductase</keyword>
<dbReference type="AlphaFoldDB" id="A0A0K0Y5E1"/>
<dbReference type="GO" id="GO:0016994">
    <property type="term" value="F:precorrin-6A reductase activity"/>
    <property type="evidence" value="ECO:0007669"/>
    <property type="project" value="UniProtKB-EC"/>
</dbReference>
<reference evidence="4 5" key="1">
    <citation type="journal article" date="2015" name="Genome Announc.">
        <title>Closed Genome Sequence of Octadecabacter temperatus SB1, the First Mesophilic Species of the Genus Octadecabacter.</title>
        <authorList>
            <person name="Voget S."/>
            <person name="Billerbeck S."/>
            <person name="Simon M."/>
            <person name="Daniel R."/>
        </authorList>
    </citation>
    <scope>NUCLEOTIDE SEQUENCE [LARGE SCALE GENOMIC DNA]</scope>
    <source>
        <strain evidence="4 5">SB1</strain>
    </source>
</reference>
<evidence type="ECO:0000256" key="2">
    <source>
        <dbReference type="ARBA" id="ARBA00022573"/>
    </source>
</evidence>
<dbReference type="EC" id="1.3.1.54" evidence="4"/>
<dbReference type="PANTHER" id="PTHR36925:SF1">
    <property type="entry name" value="COBALT-PRECORRIN-6A REDUCTASE"/>
    <property type="match status" value="1"/>
</dbReference>
<proteinExistence type="predicted"/>
<dbReference type="NCBIfam" id="NF005968">
    <property type="entry name" value="PRK08057.1-2"/>
    <property type="match status" value="1"/>
</dbReference>
<comment type="pathway">
    <text evidence="1">Cofactor biosynthesis; adenosylcobalamin biosynthesis.</text>
</comment>
<accession>A0A0K0Y5E1</accession>
<dbReference type="Pfam" id="PF02571">
    <property type="entry name" value="CbiJ"/>
    <property type="match status" value="1"/>
</dbReference>
<dbReference type="GO" id="GO:0009236">
    <property type="term" value="P:cobalamin biosynthetic process"/>
    <property type="evidence" value="ECO:0007669"/>
    <property type="project" value="UniProtKB-UniPathway"/>
</dbReference>
<dbReference type="PANTHER" id="PTHR36925">
    <property type="entry name" value="COBALT-PRECORRIN-6A REDUCTASE"/>
    <property type="match status" value="1"/>
</dbReference>
<protein>
    <submittedName>
        <fullName evidence="4">Precorrin-6A reductase</fullName>
        <ecNumber evidence="4">1.3.1.54</ecNumber>
    </submittedName>
</protein>
<keyword evidence="2" id="KW-0169">Cobalamin biosynthesis</keyword>
<dbReference type="InterPro" id="IPR003723">
    <property type="entry name" value="Precorrin-6x_reduct"/>
</dbReference>
<dbReference type="EMBL" id="CP012160">
    <property type="protein sequence ID" value="AKS46165.1"/>
    <property type="molecule type" value="Genomic_DNA"/>
</dbReference>
<dbReference type="KEGG" id="otm:OSB_16160"/>
<keyword evidence="5" id="KW-1185">Reference proteome</keyword>
<organism evidence="4 5">
    <name type="scientific">Octadecabacter temperatus</name>
    <dbReference type="NCBI Taxonomy" id="1458307"/>
    <lineage>
        <taxon>Bacteria</taxon>
        <taxon>Pseudomonadati</taxon>
        <taxon>Pseudomonadota</taxon>
        <taxon>Alphaproteobacteria</taxon>
        <taxon>Rhodobacterales</taxon>
        <taxon>Roseobacteraceae</taxon>
        <taxon>Octadecabacter</taxon>
    </lineage>
</organism>
<sequence>MTVLLLAGTGEAKRIAWALTDTGINVIASLAGATRSPEPLPIPTRTGGFGGEDGFRAYLEDQNISAVLDATHPFADQITNRTARICAELGLPYAQLVRPPWIAETGDDWTIIDVPEDAAAYIPANAVVFLATGRQTLTQYANLEGRRVLCRLIDPPTAPFPFEGGEFVLGRPPFSPRSEAQLFKALGVTHIVVKNAGGDGGRAKLDAARALKIPVLLLKRPEMPSATPLSNVQEAVAWVMSLGTRQ</sequence>
<evidence type="ECO:0000313" key="4">
    <source>
        <dbReference type="EMBL" id="AKS46165.1"/>
    </source>
</evidence>
<dbReference type="PROSITE" id="PS51014">
    <property type="entry name" value="COBK_CBIJ"/>
    <property type="match status" value="1"/>
</dbReference>
<dbReference type="UniPathway" id="UPA00148"/>
<evidence type="ECO:0000256" key="3">
    <source>
        <dbReference type="ARBA" id="ARBA00023002"/>
    </source>
</evidence>
<dbReference type="PATRIC" id="fig|1458307.3.peg.1630"/>
<dbReference type="STRING" id="1458307.OSB_16160"/>
<dbReference type="NCBIfam" id="TIGR00715">
    <property type="entry name" value="precor6x_red"/>
    <property type="match status" value="1"/>
</dbReference>
<dbReference type="Proteomes" id="UP000067444">
    <property type="component" value="Chromosome"/>
</dbReference>
<evidence type="ECO:0000313" key="5">
    <source>
        <dbReference type="Proteomes" id="UP000067444"/>
    </source>
</evidence>
<evidence type="ECO:0000256" key="1">
    <source>
        <dbReference type="ARBA" id="ARBA00004953"/>
    </source>
</evidence>
<dbReference type="OrthoDB" id="5183775at2"/>
<gene>
    <name evidence="4" type="primary">cobK</name>
    <name evidence="4" type="ORF">OSB_16160</name>
</gene>